<gene>
    <name evidence="1" type="ORF">K444DRAFT_522821</name>
</gene>
<evidence type="ECO:0000313" key="2">
    <source>
        <dbReference type="Proteomes" id="UP000235371"/>
    </source>
</evidence>
<organism evidence="1 2">
    <name type="scientific">Hyaloscypha bicolor E</name>
    <dbReference type="NCBI Taxonomy" id="1095630"/>
    <lineage>
        <taxon>Eukaryota</taxon>
        <taxon>Fungi</taxon>
        <taxon>Dikarya</taxon>
        <taxon>Ascomycota</taxon>
        <taxon>Pezizomycotina</taxon>
        <taxon>Leotiomycetes</taxon>
        <taxon>Helotiales</taxon>
        <taxon>Hyaloscyphaceae</taxon>
        <taxon>Hyaloscypha</taxon>
        <taxon>Hyaloscypha bicolor</taxon>
    </lineage>
</organism>
<reference evidence="1 2" key="1">
    <citation type="submission" date="2016-04" db="EMBL/GenBank/DDBJ databases">
        <title>A degradative enzymes factory behind the ericoid mycorrhizal symbiosis.</title>
        <authorList>
            <consortium name="DOE Joint Genome Institute"/>
            <person name="Martino E."/>
            <person name="Morin E."/>
            <person name="Grelet G."/>
            <person name="Kuo A."/>
            <person name="Kohler A."/>
            <person name="Daghino S."/>
            <person name="Barry K."/>
            <person name="Choi C."/>
            <person name="Cichocki N."/>
            <person name="Clum A."/>
            <person name="Copeland A."/>
            <person name="Hainaut M."/>
            <person name="Haridas S."/>
            <person name="Labutti K."/>
            <person name="Lindquist E."/>
            <person name="Lipzen A."/>
            <person name="Khouja H.-R."/>
            <person name="Murat C."/>
            <person name="Ohm R."/>
            <person name="Olson A."/>
            <person name="Spatafora J."/>
            <person name="Veneault-Fourrey C."/>
            <person name="Henrissat B."/>
            <person name="Grigoriev I."/>
            <person name="Martin F."/>
            <person name="Perotto S."/>
        </authorList>
    </citation>
    <scope>NUCLEOTIDE SEQUENCE [LARGE SCALE GENOMIC DNA]</scope>
    <source>
        <strain evidence="1 2">E</strain>
    </source>
</reference>
<keyword evidence="2" id="KW-1185">Reference proteome</keyword>
<dbReference type="AlphaFoldDB" id="A0A2J6TKP8"/>
<evidence type="ECO:0000313" key="1">
    <source>
        <dbReference type="EMBL" id="PMD63605.1"/>
    </source>
</evidence>
<dbReference type="GeneID" id="36582314"/>
<proteinExistence type="predicted"/>
<accession>A0A2J6TKP8</accession>
<protein>
    <submittedName>
        <fullName evidence="1">Uncharacterized protein</fullName>
    </submittedName>
</protein>
<dbReference type="OrthoDB" id="443402at2759"/>
<sequence length="78" mass="9065">MHSSNGIIRPLNWLNKRRYLSKRIPYPSSTARPIKICLFIDGLDEYVEKLFEIIQLIKKPTTSKPVKICLSSGTWNVF</sequence>
<name>A0A2J6TKP8_9HELO</name>
<dbReference type="Proteomes" id="UP000235371">
    <property type="component" value="Unassembled WGS sequence"/>
</dbReference>
<dbReference type="InParanoid" id="A0A2J6TKP8"/>
<dbReference type="RefSeq" id="XP_024740509.1">
    <property type="nucleotide sequence ID" value="XM_024874234.1"/>
</dbReference>
<dbReference type="EMBL" id="KZ613780">
    <property type="protein sequence ID" value="PMD63605.1"/>
    <property type="molecule type" value="Genomic_DNA"/>
</dbReference>